<sequence length="577" mass="63502">MALRSRWSQPIPKGSLQEWIFGSSYGPMEDADKRILIDADNPDTHFLTKEQFRLLSKQVALGLIDAGLRPGNRVLVFSSNNVYFPSVFLGILMGGGMFTGANPTFTPRELAYQLKDSGSTHMFAATSQLDTALKAAEMAGMSKNNIFVLDPSIAPPVGSASGASAAVVRTDGLRMWTDILSTQEQAAKWQWIEPQDPETTGCCLNYSSGTTGVPKGVEISHRSYVANGAGVVQMSDLEEDVVALRAKARGLAFLPMYHAYAQTYYISIYPKLSIPAYIMPGFDFEKMLQHVQRFRITNLLCVPPILVYLSKHPAVKKYDLSSVTSVSSGAAPLSRELANNVEKLWTDGSINVKQGWGMTEVTCTCMTWDPRVQCDPAAVGELAPNCSARIMHLDGKTPVLKPEERGELWVTGPTLMKGYWNNPSATGSTIHVDEDGTRWLKTGDIAYVESFKEGAIFHIVDRIKELIKVKGNQVAPAELEAVLLEHPEVADAAVVGVPYEEDEVPRAYIVKKEGSLVSEKQIVDWMEAQVAKHKRLKGGVSFVDMIPKNPSGKILRRALREKAKQELDPNRKPTSRL</sequence>
<protein>
    <submittedName>
        <fullName evidence="4">4-coumarate ligase</fullName>
    </submittedName>
</protein>
<evidence type="ECO:0000256" key="1">
    <source>
        <dbReference type="ARBA" id="ARBA00006432"/>
    </source>
</evidence>
<evidence type="ECO:0000313" key="5">
    <source>
        <dbReference type="Proteomes" id="UP000567885"/>
    </source>
</evidence>
<evidence type="ECO:0000259" key="2">
    <source>
        <dbReference type="Pfam" id="PF00501"/>
    </source>
</evidence>
<dbReference type="Pfam" id="PF13193">
    <property type="entry name" value="AMP-binding_C"/>
    <property type="match status" value="1"/>
</dbReference>
<dbReference type="InterPro" id="IPR000873">
    <property type="entry name" value="AMP-dep_synth/lig_dom"/>
</dbReference>
<keyword evidence="5" id="KW-1185">Reference proteome</keyword>
<dbReference type="CDD" id="cd05911">
    <property type="entry name" value="Firefly_Luc_like"/>
    <property type="match status" value="1"/>
</dbReference>
<comment type="caution">
    <text evidence="4">The sequence shown here is derived from an EMBL/GenBank/DDBJ whole genome shotgun (WGS) entry which is preliminary data.</text>
</comment>
<dbReference type="Proteomes" id="UP000567885">
    <property type="component" value="Unassembled WGS sequence"/>
</dbReference>
<comment type="similarity">
    <text evidence="1">Belongs to the ATP-dependent AMP-binding enzyme family.</text>
</comment>
<dbReference type="Pfam" id="PF00501">
    <property type="entry name" value="AMP-binding"/>
    <property type="match status" value="1"/>
</dbReference>
<keyword evidence="4" id="KW-0436">Ligase</keyword>
<accession>A0A8H5WIC1</accession>
<dbReference type="GO" id="GO:0016405">
    <property type="term" value="F:CoA-ligase activity"/>
    <property type="evidence" value="ECO:0007669"/>
    <property type="project" value="TreeGrafter"/>
</dbReference>
<reference evidence="4 5" key="1">
    <citation type="submission" date="2020-05" db="EMBL/GenBank/DDBJ databases">
        <title>Identification and distribution of gene clusters putatively required for synthesis of sphingolipid metabolism inhibitors in phylogenetically diverse species of the filamentous fungus Fusarium.</title>
        <authorList>
            <person name="Kim H.-S."/>
            <person name="Busman M."/>
            <person name="Brown D.W."/>
            <person name="Divon H."/>
            <person name="Uhlig S."/>
            <person name="Proctor R.H."/>
        </authorList>
    </citation>
    <scope>NUCLEOTIDE SEQUENCE [LARGE SCALE GENOMIC DNA]</scope>
    <source>
        <strain evidence="4 5">NRRL 20693</strain>
    </source>
</reference>
<dbReference type="InterPro" id="IPR020845">
    <property type="entry name" value="AMP-binding_CS"/>
</dbReference>
<proteinExistence type="inferred from homology"/>
<dbReference type="InterPro" id="IPR045851">
    <property type="entry name" value="AMP-bd_C_sf"/>
</dbReference>
<dbReference type="PROSITE" id="PS00455">
    <property type="entry name" value="AMP_BINDING"/>
    <property type="match status" value="1"/>
</dbReference>
<organism evidence="4 5">
    <name type="scientific">Fusarium heterosporum</name>
    <dbReference type="NCBI Taxonomy" id="42747"/>
    <lineage>
        <taxon>Eukaryota</taxon>
        <taxon>Fungi</taxon>
        <taxon>Dikarya</taxon>
        <taxon>Ascomycota</taxon>
        <taxon>Pezizomycotina</taxon>
        <taxon>Sordariomycetes</taxon>
        <taxon>Hypocreomycetidae</taxon>
        <taxon>Hypocreales</taxon>
        <taxon>Nectriaceae</taxon>
        <taxon>Fusarium</taxon>
        <taxon>Fusarium heterosporum species complex</taxon>
    </lineage>
</organism>
<evidence type="ECO:0000259" key="3">
    <source>
        <dbReference type="Pfam" id="PF13193"/>
    </source>
</evidence>
<feature type="domain" description="AMP-dependent synthetase/ligase" evidence="2">
    <location>
        <begin position="31"/>
        <end position="420"/>
    </location>
</feature>
<dbReference type="Gene3D" id="2.30.38.10">
    <property type="entry name" value="Luciferase, Domain 3"/>
    <property type="match status" value="1"/>
</dbReference>
<dbReference type="Gene3D" id="3.40.50.980">
    <property type="match status" value="2"/>
</dbReference>
<dbReference type="OrthoDB" id="6509636at2759"/>
<dbReference type="Gene3D" id="3.30.300.30">
    <property type="match status" value="1"/>
</dbReference>
<dbReference type="EMBL" id="JAAGWQ010000214">
    <property type="protein sequence ID" value="KAF5659570.1"/>
    <property type="molecule type" value="Genomic_DNA"/>
</dbReference>
<gene>
    <name evidence="4" type="ORF">FHETE_9354</name>
</gene>
<feature type="domain" description="AMP-binding enzyme C-terminal" evidence="3">
    <location>
        <begin position="478"/>
        <end position="553"/>
    </location>
</feature>
<dbReference type="PANTHER" id="PTHR24096">
    <property type="entry name" value="LONG-CHAIN-FATTY-ACID--COA LIGASE"/>
    <property type="match status" value="1"/>
</dbReference>
<dbReference type="FunFam" id="3.30.300.30:FF:000007">
    <property type="entry name" value="4-coumarate--CoA ligase 2"/>
    <property type="match status" value="1"/>
</dbReference>
<dbReference type="SUPFAM" id="SSF56801">
    <property type="entry name" value="Acetyl-CoA synthetase-like"/>
    <property type="match status" value="1"/>
</dbReference>
<dbReference type="PANTHER" id="PTHR24096:SF424">
    <property type="entry name" value="ACETYL-COA SYNTHETASE-LIKE PROTEIN-RELATED"/>
    <property type="match status" value="1"/>
</dbReference>
<evidence type="ECO:0000313" key="4">
    <source>
        <dbReference type="EMBL" id="KAF5659570.1"/>
    </source>
</evidence>
<dbReference type="InterPro" id="IPR025110">
    <property type="entry name" value="AMP-bd_C"/>
</dbReference>
<name>A0A8H5WIC1_FUSHE</name>
<dbReference type="AlphaFoldDB" id="A0A8H5WIC1"/>